<dbReference type="CDD" id="cd03396">
    <property type="entry name" value="PAP2_like_6"/>
    <property type="match status" value="1"/>
</dbReference>
<reference evidence="2" key="1">
    <citation type="submission" date="2020-08" db="EMBL/GenBank/DDBJ databases">
        <title>Ramlibacter sp. USB13 16S ribosomal RNA gene genome sequencing and assembly.</title>
        <authorList>
            <person name="Kang M."/>
        </authorList>
    </citation>
    <scope>NUCLEOTIDE SEQUENCE</scope>
    <source>
        <strain evidence="2">USB13</strain>
    </source>
</reference>
<dbReference type="AlphaFoldDB" id="A0A923MTP0"/>
<evidence type="ECO:0000313" key="2">
    <source>
        <dbReference type="EMBL" id="MBC5783979.1"/>
    </source>
</evidence>
<evidence type="ECO:0000313" key="3">
    <source>
        <dbReference type="Proteomes" id="UP000608513"/>
    </source>
</evidence>
<sequence length="223" mass="23486">MRGGLGEAGWITLGLAALALAWDASGLDLPAARLAGGADGFAWRNSWLLAVLVHEGGRSLAWLLALALCLAAWWPVGPLARIGQRERLQLALSTLLGALAVSLLKTGSHTSCPWELADFGGLARYVPHWSASVDGGSGHCFPAGHAASGFTFVGGYFAFRSSHPLLARRWLAASLAAGLVLGLAQQWRGAHFMSHTLWSALVCWGVACLLQAAWPRAWNAEGA</sequence>
<dbReference type="Pfam" id="PF01569">
    <property type="entry name" value="PAP2"/>
    <property type="match status" value="1"/>
</dbReference>
<dbReference type="Proteomes" id="UP000608513">
    <property type="component" value="Unassembled WGS sequence"/>
</dbReference>
<dbReference type="InterPro" id="IPR000326">
    <property type="entry name" value="PAP2/HPO"/>
</dbReference>
<evidence type="ECO:0000259" key="1">
    <source>
        <dbReference type="Pfam" id="PF01569"/>
    </source>
</evidence>
<dbReference type="InterPro" id="IPR036938">
    <property type="entry name" value="PAP2/HPO_sf"/>
</dbReference>
<dbReference type="SUPFAM" id="SSF48317">
    <property type="entry name" value="Acid phosphatase/Vanadium-dependent haloperoxidase"/>
    <property type="match status" value="1"/>
</dbReference>
<dbReference type="EMBL" id="JACORT010000005">
    <property type="protein sequence ID" value="MBC5783979.1"/>
    <property type="molecule type" value="Genomic_DNA"/>
</dbReference>
<comment type="caution">
    <text evidence="2">The sequence shown here is derived from an EMBL/GenBank/DDBJ whole genome shotgun (WGS) entry which is preliminary data.</text>
</comment>
<feature type="domain" description="Phosphatidic acid phosphatase type 2/haloperoxidase" evidence="1">
    <location>
        <begin position="88"/>
        <end position="213"/>
    </location>
</feature>
<proteinExistence type="predicted"/>
<gene>
    <name evidence="2" type="ORF">H8N03_13595</name>
</gene>
<protein>
    <submittedName>
        <fullName evidence="2">Phosphatase PAP2 family protein</fullName>
    </submittedName>
</protein>
<accession>A0A923MTP0</accession>
<name>A0A923MTP0_9BURK</name>
<organism evidence="2 3">
    <name type="scientific">Ramlibacter cellulosilyticus</name>
    <dbReference type="NCBI Taxonomy" id="2764187"/>
    <lineage>
        <taxon>Bacteria</taxon>
        <taxon>Pseudomonadati</taxon>
        <taxon>Pseudomonadota</taxon>
        <taxon>Betaproteobacteria</taxon>
        <taxon>Burkholderiales</taxon>
        <taxon>Comamonadaceae</taxon>
        <taxon>Ramlibacter</taxon>
    </lineage>
</organism>
<keyword evidence="3" id="KW-1185">Reference proteome</keyword>